<comment type="caution">
    <text evidence="2">The sequence shown here is derived from an EMBL/GenBank/DDBJ whole genome shotgun (WGS) entry which is preliminary data.</text>
</comment>
<accession>A0ABW6M221</accession>
<evidence type="ECO:0008006" key="4">
    <source>
        <dbReference type="Google" id="ProtNLM"/>
    </source>
</evidence>
<reference evidence="2 3" key="1">
    <citation type="submission" date="2024-10" db="EMBL/GenBank/DDBJ databases">
        <title>The Natural Products Discovery Center: Release of the First 8490 Sequenced Strains for Exploring Actinobacteria Biosynthetic Diversity.</title>
        <authorList>
            <person name="Kalkreuter E."/>
            <person name="Kautsar S.A."/>
            <person name="Yang D."/>
            <person name="Bader C.D."/>
            <person name="Teijaro C.N."/>
            <person name="Fluegel L."/>
            <person name="Davis C.M."/>
            <person name="Simpson J.R."/>
            <person name="Lauterbach L."/>
            <person name="Steele A.D."/>
            <person name="Gui C."/>
            <person name="Meng S."/>
            <person name="Li G."/>
            <person name="Viehrig K."/>
            <person name="Ye F."/>
            <person name="Su P."/>
            <person name="Kiefer A.F."/>
            <person name="Nichols A."/>
            <person name="Cepeda A.J."/>
            <person name="Yan W."/>
            <person name="Fan B."/>
            <person name="Jiang Y."/>
            <person name="Adhikari A."/>
            <person name="Zheng C.-J."/>
            <person name="Schuster L."/>
            <person name="Cowan T.M."/>
            <person name="Smanski M.J."/>
            <person name="Chevrette M.G."/>
            <person name="De Carvalho L.P.S."/>
            <person name="Shen B."/>
        </authorList>
    </citation>
    <scope>NUCLEOTIDE SEQUENCE [LARGE SCALE GENOMIC DNA]</scope>
    <source>
        <strain evidence="2 3">NPDC006488</strain>
    </source>
</reference>
<organism evidence="2 3">
    <name type="scientific">Streptomyces hokutonensis</name>
    <dbReference type="NCBI Taxonomy" id="1306990"/>
    <lineage>
        <taxon>Bacteria</taxon>
        <taxon>Bacillati</taxon>
        <taxon>Actinomycetota</taxon>
        <taxon>Actinomycetes</taxon>
        <taxon>Kitasatosporales</taxon>
        <taxon>Streptomycetaceae</taxon>
        <taxon>Streptomyces</taxon>
    </lineage>
</organism>
<evidence type="ECO:0000313" key="2">
    <source>
        <dbReference type="EMBL" id="MFE9600190.1"/>
    </source>
</evidence>
<evidence type="ECO:0000256" key="1">
    <source>
        <dbReference type="SAM" id="SignalP"/>
    </source>
</evidence>
<keyword evidence="3" id="KW-1185">Reference proteome</keyword>
<feature type="signal peptide" evidence="1">
    <location>
        <begin position="1"/>
        <end position="20"/>
    </location>
</feature>
<feature type="chain" id="PRO_5046205371" description="Lipoprotein" evidence="1">
    <location>
        <begin position="21"/>
        <end position="183"/>
    </location>
</feature>
<name>A0ABW6M221_9ACTN</name>
<dbReference type="EMBL" id="JBIAHM010000005">
    <property type="protein sequence ID" value="MFE9600190.1"/>
    <property type="molecule type" value="Genomic_DNA"/>
</dbReference>
<keyword evidence="1" id="KW-0732">Signal</keyword>
<proteinExistence type="predicted"/>
<sequence>MRAIRVASAALLGISALALAAPAAVAKGDGNHNITPFGFSVLPSTIAAGGQVTLQVDRDSGGCKGSVTVSSGVFDTVRISPGQSSATAMVDWDARPGAVYQVTFTCNGESGSTGLTIVSGRTNNNNVQPLQPAQQMPRGVRAGEGGSIAGFDLKELGIGAALIAGSVGAAYHFSRRRTGEDGA</sequence>
<dbReference type="RefSeq" id="WP_388106561.1">
    <property type="nucleotide sequence ID" value="NZ_JBIAHM010000005.1"/>
</dbReference>
<gene>
    <name evidence="2" type="ORF">ACFYNQ_16660</name>
</gene>
<dbReference type="Proteomes" id="UP001601303">
    <property type="component" value="Unassembled WGS sequence"/>
</dbReference>
<protein>
    <recommendedName>
        <fullName evidence="4">Lipoprotein</fullName>
    </recommendedName>
</protein>
<evidence type="ECO:0000313" key="3">
    <source>
        <dbReference type="Proteomes" id="UP001601303"/>
    </source>
</evidence>